<dbReference type="Gene3D" id="1.10.10.10">
    <property type="entry name" value="Winged helix-like DNA-binding domain superfamily/Winged helix DNA-binding domain"/>
    <property type="match status" value="1"/>
</dbReference>
<keyword evidence="6" id="KW-0227">DNA damage</keyword>
<evidence type="ECO:0000256" key="8">
    <source>
        <dbReference type="ARBA" id="ARBA00022806"/>
    </source>
</evidence>
<keyword evidence="9" id="KW-0862">Zinc</keyword>
<comment type="caution">
    <text evidence="20">The sequence shown here is derived from an EMBL/GenBank/DDBJ whole genome shotgun (WGS) entry which is preliminary data.</text>
</comment>
<evidence type="ECO:0000256" key="1">
    <source>
        <dbReference type="ARBA" id="ARBA00001946"/>
    </source>
</evidence>
<evidence type="ECO:0000256" key="6">
    <source>
        <dbReference type="ARBA" id="ARBA00022763"/>
    </source>
</evidence>
<evidence type="ECO:0000256" key="4">
    <source>
        <dbReference type="ARBA" id="ARBA00022723"/>
    </source>
</evidence>
<reference evidence="20 21" key="1">
    <citation type="journal article" date="2011" name="J. Bacteriol.">
        <title>Genome sequence of Haloplasma contractile, an unusual contractile bacterium from a deep-sea anoxic brine lake.</title>
        <authorList>
            <person name="Antunes A."/>
            <person name="Alam I."/>
            <person name="El Dorry H."/>
            <person name="Siam R."/>
            <person name="Robertson A."/>
            <person name="Bajic V.B."/>
            <person name="Stingl U."/>
        </authorList>
    </citation>
    <scope>NUCLEOTIDE SEQUENCE [LARGE SCALE GENOMIC DNA]</scope>
    <source>
        <strain evidence="20 21">SSD-17B</strain>
    </source>
</reference>
<protein>
    <recommendedName>
        <fullName evidence="16">DNA helicase RecQ</fullName>
        <ecNumber evidence="16">5.6.2.4</ecNumber>
    </recommendedName>
</protein>
<dbReference type="Gene3D" id="1.10.10.1390">
    <property type="entry name" value="ATP-dependent DNA helicase RecQ"/>
    <property type="match status" value="1"/>
</dbReference>
<dbReference type="CDD" id="cd17920">
    <property type="entry name" value="DEXHc_RecQ"/>
    <property type="match status" value="1"/>
</dbReference>
<dbReference type="GO" id="GO:0043138">
    <property type="term" value="F:3'-5' DNA helicase activity"/>
    <property type="evidence" value="ECO:0007669"/>
    <property type="project" value="UniProtKB-EC"/>
</dbReference>
<dbReference type="EC" id="5.6.2.4" evidence="16"/>
<dbReference type="OrthoDB" id="9763310at2"/>
<dbReference type="NCBIfam" id="TIGR00614">
    <property type="entry name" value="recQ_fam"/>
    <property type="match status" value="1"/>
</dbReference>
<dbReference type="PANTHER" id="PTHR13710:SF105">
    <property type="entry name" value="ATP-DEPENDENT DNA HELICASE Q1"/>
    <property type="match status" value="1"/>
</dbReference>
<dbReference type="PROSITE" id="PS51192">
    <property type="entry name" value="HELICASE_ATP_BIND_1"/>
    <property type="match status" value="1"/>
</dbReference>
<dbReference type="Proteomes" id="UP000005707">
    <property type="component" value="Unassembled WGS sequence"/>
</dbReference>
<evidence type="ECO:0000256" key="10">
    <source>
        <dbReference type="ARBA" id="ARBA00022840"/>
    </source>
</evidence>
<keyword evidence="8 20" id="KW-0347">Helicase</keyword>
<evidence type="ECO:0000256" key="11">
    <source>
        <dbReference type="ARBA" id="ARBA00023125"/>
    </source>
</evidence>
<keyword evidence="10" id="KW-0067">ATP-binding</keyword>
<dbReference type="GO" id="GO:0005524">
    <property type="term" value="F:ATP binding"/>
    <property type="evidence" value="ECO:0007669"/>
    <property type="project" value="UniProtKB-KW"/>
</dbReference>
<dbReference type="GO" id="GO:0009432">
    <property type="term" value="P:SOS response"/>
    <property type="evidence" value="ECO:0007669"/>
    <property type="project" value="UniProtKB-UniRule"/>
</dbReference>
<evidence type="ECO:0000259" key="18">
    <source>
        <dbReference type="PROSITE" id="PS51192"/>
    </source>
</evidence>
<dbReference type="GO" id="GO:0046872">
    <property type="term" value="F:metal ion binding"/>
    <property type="evidence" value="ECO:0007669"/>
    <property type="project" value="UniProtKB-KW"/>
</dbReference>
<dbReference type="SMART" id="SM00341">
    <property type="entry name" value="HRDC"/>
    <property type="match status" value="1"/>
</dbReference>
<dbReference type="SMART" id="SM00490">
    <property type="entry name" value="HELICc"/>
    <property type="match status" value="1"/>
</dbReference>
<feature type="domain" description="Helicase ATP-binding" evidence="18">
    <location>
        <begin position="25"/>
        <end position="194"/>
    </location>
</feature>
<keyword evidence="11" id="KW-0238">DNA-binding</keyword>
<evidence type="ECO:0000259" key="19">
    <source>
        <dbReference type="PROSITE" id="PS51194"/>
    </source>
</evidence>
<dbReference type="FunFam" id="1.10.150.80:FF:000002">
    <property type="entry name" value="ATP-dependent DNA helicase RecQ"/>
    <property type="match status" value="1"/>
</dbReference>
<dbReference type="GO" id="GO:0003677">
    <property type="term" value="F:DNA binding"/>
    <property type="evidence" value="ECO:0007669"/>
    <property type="project" value="UniProtKB-KW"/>
</dbReference>
<keyword evidence="14" id="KW-0413">Isomerase</keyword>
<dbReference type="Pfam" id="PF09382">
    <property type="entry name" value="RQC"/>
    <property type="match status" value="1"/>
</dbReference>
<dbReference type="SUPFAM" id="SSF52540">
    <property type="entry name" value="P-loop containing nucleoside triphosphate hydrolases"/>
    <property type="match status" value="1"/>
</dbReference>
<dbReference type="Pfam" id="PF00271">
    <property type="entry name" value="Helicase_C"/>
    <property type="match status" value="1"/>
</dbReference>
<dbReference type="Gene3D" id="3.40.50.300">
    <property type="entry name" value="P-loop containing nucleotide triphosphate hydrolases"/>
    <property type="match status" value="2"/>
</dbReference>
<dbReference type="PANTHER" id="PTHR13710">
    <property type="entry name" value="DNA HELICASE RECQ FAMILY MEMBER"/>
    <property type="match status" value="1"/>
</dbReference>
<dbReference type="PROSITE" id="PS51194">
    <property type="entry name" value="HELICASE_CTER"/>
    <property type="match status" value="1"/>
</dbReference>
<dbReference type="STRING" id="1033810.HLPCO_001871"/>
<dbReference type="InterPro" id="IPR006293">
    <property type="entry name" value="DNA_helicase_ATP-dep_RecQ_bac"/>
</dbReference>
<dbReference type="GO" id="GO:0016787">
    <property type="term" value="F:hydrolase activity"/>
    <property type="evidence" value="ECO:0007669"/>
    <property type="project" value="UniProtKB-KW"/>
</dbReference>
<dbReference type="InterPro" id="IPR032284">
    <property type="entry name" value="RecQ_Zn-bd"/>
</dbReference>
<evidence type="ECO:0000256" key="3">
    <source>
        <dbReference type="ARBA" id="ARBA00005446"/>
    </source>
</evidence>
<dbReference type="SMART" id="SM00487">
    <property type="entry name" value="DEXDc"/>
    <property type="match status" value="1"/>
</dbReference>
<dbReference type="InterPro" id="IPR036390">
    <property type="entry name" value="WH_DNA-bd_sf"/>
</dbReference>
<dbReference type="InterPro" id="IPR029491">
    <property type="entry name" value="Helicase_HTH"/>
</dbReference>
<keyword evidence="4" id="KW-0479">Metal-binding</keyword>
<dbReference type="CDD" id="cd18794">
    <property type="entry name" value="SF2_C_RecQ"/>
    <property type="match status" value="1"/>
</dbReference>
<keyword evidence="12" id="KW-0233">DNA recombination</keyword>
<accession>F7Q0P7</accession>
<dbReference type="InterPro" id="IPR004589">
    <property type="entry name" value="DNA_helicase_ATP-dep_RecQ"/>
</dbReference>
<dbReference type="SUPFAM" id="SSF46785">
    <property type="entry name" value="Winged helix' DNA-binding domain"/>
    <property type="match status" value="1"/>
</dbReference>
<organism evidence="20 21">
    <name type="scientific">Haloplasma contractile SSD-17B</name>
    <dbReference type="NCBI Taxonomy" id="1033810"/>
    <lineage>
        <taxon>Bacteria</taxon>
        <taxon>Bacillati</taxon>
        <taxon>Mycoplasmatota</taxon>
        <taxon>Mollicutes</taxon>
        <taxon>Haloplasmatales</taxon>
        <taxon>Haloplasmataceae</taxon>
        <taxon>Haloplasma</taxon>
    </lineage>
</organism>
<evidence type="ECO:0000256" key="2">
    <source>
        <dbReference type="ARBA" id="ARBA00001947"/>
    </source>
</evidence>
<dbReference type="GO" id="GO:0043590">
    <property type="term" value="C:bacterial nucleoid"/>
    <property type="evidence" value="ECO:0007669"/>
    <property type="project" value="TreeGrafter"/>
</dbReference>
<keyword evidence="5" id="KW-0547">Nucleotide-binding</keyword>
<dbReference type="Pfam" id="PF14493">
    <property type="entry name" value="HTH_40"/>
    <property type="match status" value="1"/>
</dbReference>
<dbReference type="SUPFAM" id="SSF47819">
    <property type="entry name" value="HRDC-like"/>
    <property type="match status" value="1"/>
</dbReference>
<evidence type="ECO:0000256" key="15">
    <source>
        <dbReference type="ARBA" id="ARBA00034617"/>
    </source>
</evidence>
<dbReference type="NCBIfam" id="TIGR01389">
    <property type="entry name" value="recQ"/>
    <property type="match status" value="1"/>
</dbReference>
<dbReference type="InterPro" id="IPR036388">
    <property type="entry name" value="WH-like_DNA-bd_sf"/>
</dbReference>
<dbReference type="InterPro" id="IPR011545">
    <property type="entry name" value="DEAD/DEAH_box_helicase_dom"/>
</dbReference>
<evidence type="ECO:0000256" key="14">
    <source>
        <dbReference type="ARBA" id="ARBA00023235"/>
    </source>
</evidence>
<dbReference type="SMART" id="SM00956">
    <property type="entry name" value="RQC"/>
    <property type="match status" value="1"/>
</dbReference>
<dbReference type="PROSITE" id="PS50967">
    <property type="entry name" value="HRDC"/>
    <property type="match status" value="1"/>
</dbReference>
<dbReference type="EMBL" id="AFNU02000006">
    <property type="protein sequence ID" value="ERJ11957.1"/>
    <property type="molecule type" value="Genomic_DNA"/>
</dbReference>
<dbReference type="InterPro" id="IPR014001">
    <property type="entry name" value="Helicase_ATP-bd"/>
</dbReference>
<evidence type="ECO:0000256" key="5">
    <source>
        <dbReference type="ARBA" id="ARBA00022741"/>
    </source>
</evidence>
<dbReference type="GO" id="GO:0030894">
    <property type="term" value="C:replisome"/>
    <property type="evidence" value="ECO:0007669"/>
    <property type="project" value="TreeGrafter"/>
</dbReference>
<reference evidence="20 21" key="2">
    <citation type="journal article" date="2013" name="PLoS ONE">
        <title>INDIGO - INtegrated Data Warehouse of MIcrobial GenOmes with Examples from the Red Sea Extremophiles.</title>
        <authorList>
            <person name="Alam I."/>
            <person name="Antunes A."/>
            <person name="Kamau A.A."/>
            <person name="Ba Alawi W."/>
            <person name="Kalkatawi M."/>
            <person name="Stingl U."/>
            <person name="Bajic V.B."/>
        </authorList>
    </citation>
    <scope>NUCLEOTIDE SEQUENCE [LARGE SCALE GENOMIC DNA]</scope>
    <source>
        <strain evidence="20 21">SSD-17B</strain>
    </source>
</reference>
<feature type="domain" description="Helicase C-terminal" evidence="19">
    <location>
        <begin position="218"/>
        <end position="363"/>
    </location>
</feature>
<dbReference type="Gene3D" id="1.10.150.80">
    <property type="entry name" value="HRDC domain"/>
    <property type="match status" value="1"/>
</dbReference>
<name>F7Q0P7_9MOLU</name>
<dbReference type="InterPro" id="IPR002121">
    <property type="entry name" value="HRDC_dom"/>
</dbReference>
<dbReference type="AlphaFoldDB" id="F7Q0P7"/>
<evidence type="ECO:0000259" key="17">
    <source>
        <dbReference type="PROSITE" id="PS50967"/>
    </source>
</evidence>
<comment type="cofactor">
    <cofactor evidence="2">
        <name>Zn(2+)</name>
        <dbReference type="ChEBI" id="CHEBI:29105"/>
    </cofactor>
</comment>
<evidence type="ECO:0000256" key="9">
    <source>
        <dbReference type="ARBA" id="ARBA00022833"/>
    </source>
</evidence>
<dbReference type="Pfam" id="PF16124">
    <property type="entry name" value="RecQ_Zn_bind"/>
    <property type="match status" value="1"/>
</dbReference>
<dbReference type="InterPro" id="IPR001650">
    <property type="entry name" value="Helicase_C-like"/>
</dbReference>
<dbReference type="GO" id="GO:0006260">
    <property type="term" value="P:DNA replication"/>
    <property type="evidence" value="ECO:0007669"/>
    <property type="project" value="InterPro"/>
</dbReference>
<dbReference type="InterPro" id="IPR027417">
    <property type="entry name" value="P-loop_NTPase"/>
</dbReference>
<comment type="cofactor">
    <cofactor evidence="1">
        <name>Mg(2+)</name>
        <dbReference type="ChEBI" id="CHEBI:18420"/>
    </cofactor>
</comment>
<dbReference type="GO" id="GO:0005737">
    <property type="term" value="C:cytoplasm"/>
    <property type="evidence" value="ECO:0007669"/>
    <property type="project" value="TreeGrafter"/>
</dbReference>
<dbReference type="RefSeq" id="WP_008827171.1">
    <property type="nucleotide sequence ID" value="NZ_AFNU02000006.1"/>
</dbReference>
<evidence type="ECO:0000256" key="12">
    <source>
        <dbReference type="ARBA" id="ARBA00023172"/>
    </source>
</evidence>
<dbReference type="Pfam" id="PF00270">
    <property type="entry name" value="DEAD"/>
    <property type="match status" value="1"/>
</dbReference>
<dbReference type="InterPro" id="IPR044876">
    <property type="entry name" value="HRDC_dom_sf"/>
</dbReference>
<comment type="catalytic activity">
    <reaction evidence="15">
        <text>Couples ATP hydrolysis with the unwinding of duplex DNA by translocating in the 3'-5' direction.</text>
        <dbReference type="EC" id="5.6.2.4"/>
    </reaction>
</comment>
<dbReference type="FunCoup" id="F7Q0P7">
    <property type="interactions" value="374"/>
</dbReference>
<evidence type="ECO:0000256" key="13">
    <source>
        <dbReference type="ARBA" id="ARBA00023204"/>
    </source>
</evidence>
<sequence>MRRILDVLKQYYGYESFRKGQEELINNILNGRDVLGIMPTGGGKSICYQIPAQLLDGITIVISPLISLMKDQVDTLTDMGIKAAYINSTLSSEEFDRVLKNAKSGDYKLIYVAPERLETRSFIDFLEHVNISMVAVDEAHCVSQWGHDFRPSYRRISELIDRLTIRPIIAAYTATATEEVKQDIIKLLNLTDAFVLTTGFNRENLYFEVEKPQNKFRTLRKYLNQHKKESGIIYCSTRKTVESVTDKLNLLGFNATKYHAGVPEHERTANQEDFIYDRKQIMVATNAFGMGIDKSNIRYVVHYNMPKNMEAYYQEAGRAGRDGLESECVLLFSASDIVTNKFLISNMNEQNQEHAYKKLNEMTDYCNTDKCLRSYILIYFGDTDTEKECNHCSNCNNDIELTDITVESQKIMSCVKRMNERYGANIVASVLKGSKAKKVRDFGLEELSTHGIMKEYHADSIKEIISFLIAEDYLGTRGTKYPTLALTTKSKDVLFGNEKVLIKRVIDKHKEEKDSHYVEAYDETLFEKLRSLRTGLSGEQGVPPFVIFSDAALQDMCRKFPKTDNEFLSVSGVGEHKLSKYGQLFMDIIKDYTNAHDINVDQYQTTESLETKKKSKSTTTKESKLETYDLYKEGLSIDEIKTKRGLSQTTIENHLFECFKEGYEIDFDRFINKDFETEIVDVIKEVGGAKLKPIKEALPDEVTYTDIKFTISKYNL</sequence>
<evidence type="ECO:0000256" key="16">
    <source>
        <dbReference type="NCBIfam" id="TIGR01389"/>
    </source>
</evidence>
<dbReference type="FunFam" id="3.40.50.300:FF:000296">
    <property type="entry name" value="ATP-dependent DNA helicase RecQ"/>
    <property type="match status" value="1"/>
</dbReference>
<dbReference type="InterPro" id="IPR018982">
    <property type="entry name" value="RQC_domain"/>
</dbReference>
<comment type="similarity">
    <text evidence="3">Belongs to the helicase family. RecQ subfamily.</text>
</comment>
<evidence type="ECO:0000313" key="20">
    <source>
        <dbReference type="EMBL" id="ERJ11957.1"/>
    </source>
</evidence>
<dbReference type="eggNOG" id="COG0514">
    <property type="taxonomic scope" value="Bacteria"/>
</dbReference>
<keyword evidence="7 20" id="KW-0378">Hydrolase</keyword>
<dbReference type="GO" id="GO:0006310">
    <property type="term" value="P:DNA recombination"/>
    <property type="evidence" value="ECO:0007669"/>
    <property type="project" value="UniProtKB-UniRule"/>
</dbReference>
<dbReference type="GO" id="GO:0009378">
    <property type="term" value="F:four-way junction helicase activity"/>
    <property type="evidence" value="ECO:0007669"/>
    <property type="project" value="TreeGrafter"/>
</dbReference>
<dbReference type="GO" id="GO:0006281">
    <property type="term" value="P:DNA repair"/>
    <property type="evidence" value="ECO:0007669"/>
    <property type="project" value="UniProtKB-KW"/>
</dbReference>
<dbReference type="Pfam" id="PF00570">
    <property type="entry name" value="HRDC"/>
    <property type="match status" value="1"/>
</dbReference>
<feature type="domain" description="HRDC" evidence="17">
    <location>
        <begin position="519"/>
        <end position="599"/>
    </location>
</feature>
<evidence type="ECO:0000256" key="7">
    <source>
        <dbReference type="ARBA" id="ARBA00022801"/>
    </source>
</evidence>
<keyword evidence="21" id="KW-1185">Reference proteome</keyword>
<proteinExistence type="inferred from homology"/>
<evidence type="ECO:0000313" key="21">
    <source>
        <dbReference type="Proteomes" id="UP000005707"/>
    </source>
</evidence>
<dbReference type="InParanoid" id="F7Q0P7"/>
<keyword evidence="13" id="KW-0234">DNA repair</keyword>
<gene>
    <name evidence="20" type="primary">recQ</name>
    <name evidence="20" type="ORF">HLPCO_001871</name>
</gene>
<dbReference type="InterPro" id="IPR010997">
    <property type="entry name" value="HRDC-like_sf"/>
</dbReference>